<proteinExistence type="predicted"/>
<dbReference type="OrthoDB" id="62952at2759"/>
<dbReference type="AlphaFoldDB" id="A0A6A5S0J0"/>
<dbReference type="InterPro" id="IPR038883">
    <property type="entry name" value="AN11006-like"/>
</dbReference>
<gene>
    <name evidence="3" type="ORF">M421DRAFT_97194</name>
</gene>
<dbReference type="PANTHER" id="PTHR42085">
    <property type="entry name" value="F-BOX DOMAIN-CONTAINING PROTEIN"/>
    <property type="match status" value="1"/>
</dbReference>
<dbReference type="RefSeq" id="XP_033454483.1">
    <property type="nucleotide sequence ID" value="XM_033598473.1"/>
</dbReference>
<accession>A0A6A5S0J0</accession>
<evidence type="ECO:0000259" key="2">
    <source>
        <dbReference type="Pfam" id="PF24864"/>
    </source>
</evidence>
<name>A0A6A5S0J0_9PLEO</name>
<evidence type="ECO:0000256" key="1">
    <source>
        <dbReference type="SAM" id="MobiDB-lite"/>
    </source>
</evidence>
<dbReference type="PANTHER" id="PTHR42085:SF1">
    <property type="entry name" value="F-BOX DOMAIN-CONTAINING PROTEIN"/>
    <property type="match status" value="1"/>
</dbReference>
<dbReference type="InterPro" id="IPR056632">
    <property type="entry name" value="DUF7730"/>
</dbReference>
<feature type="compositionally biased region" description="Polar residues" evidence="1">
    <location>
        <begin position="297"/>
        <end position="309"/>
    </location>
</feature>
<evidence type="ECO:0000313" key="4">
    <source>
        <dbReference type="Proteomes" id="UP000800082"/>
    </source>
</evidence>
<protein>
    <recommendedName>
        <fullName evidence="2">DUF7730 domain-containing protein</fullName>
    </recommendedName>
</protein>
<reference evidence="3" key="1">
    <citation type="journal article" date="2020" name="Stud. Mycol.">
        <title>101 Dothideomycetes genomes: a test case for predicting lifestyles and emergence of pathogens.</title>
        <authorList>
            <person name="Haridas S."/>
            <person name="Albert R."/>
            <person name="Binder M."/>
            <person name="Bloem J."/>
            <person name="Labutti K."/>
            <person name="Salamov A."/>
            <person name="Andreopoulos B."/>
            <person name="Baker S."/>
            <person name="Barry K."/>
            <person name="Bills G."/>
            <person name="Bluhm B."/>
            <person name="Cannon C."/>
            <person name="Castanera R."/>
            <person name="Culley D."/>
            <person name="Daum C."/>
            <person name="Ezra D."/>
            <person name="Gonzalez J."/>
            <person name="Henrissat B."/>
            <person name="Kuo A."/>
            <person name="Liang C."/>
            <person name="Lipzen A."/>
            <person name="Lutzoni F."/>
            <person name="Magnuson J."/>
            <person name="Mondo S."/>
            <person name="Nolan M."/>
            <person name="Ohm R."/>
            <person name="Pangilinan J."/>
            <person name="Park H.-J."/>
            <person name="Ramirez L."/>
            <person name="Alfaro M."/>
            <person name="Sun H."/>
            <person name="Tritt A."/>
            <person name="Yoshinaga Y."/>
            <person name="Zwiers L.-H."/>
            <person name="Turgeon B."/>
            <person name="Goodwin S."/>
            <person name="Spatafora J."/>
            <person name="Crous P."/>
            <person name="Grigoriev I."/>
        </authorList>
    </citation>
    <scope>NUCLEOTIDE SEQUENCE</scope>
    <source>
        <strain evidence="3">CBS 183.55</strain>
    </source>
</reference>
<dbReference type="Proteomes" id="UP000800082">
    <property type="component" value="Unassembled WGS sequence"/>
</dbReference>
<feature type="region of interest" description="Disordered" evidence="1">
    <location>
        <begin position="297"/>
        <end position="320"/>
    </location>
</feature>
<sequence length="320" mass="35850">MSSSVIAYSANLQTQSRLVQLPQEIKDLVFHRCFTADGAIVEPIPSSGSAKSDVPRRMGVNLLQTCRRLYHETDRRSLFTQNTFRFSTVDRMSTYLASLSPVHSACIRHVEIDAQSLHSNHPGVAREWLQYLSWGNGHWDKSPGSLRADAPGLKCLRLNFESWPRIAMKRVELWNQLRNMLAKIEGLERVVVIGASKGAAMAKRAPFSPVHYVGGDDVGVDDLVPRMWSTVGASDRSKIVRWTRVDGKLELEVVSISYLLKSVDPYWYGPSVRKSHTDPWPENGSCTLDESTFTASGQCHKNAAPSSYNQDDRESEMSLP</sequence>
<organism evidence="3 4">
    <name type="scientific">Didymella exigua CBS 183.55</name>
    <dbReference type="NCBI Taxonomy" id="1150837"/>
    <lineage>
        <taxon>Eukaryota</taxon>
        <taxon>Fungi</taxon>
        <taxon>Dikarya</taxon>
        <taxon>Ascomycota</taxon>
        <taxon>Pezizomycotina</taxon>
        <taxon>Dothideomycetes</taxon>
        <taxon>Pleosporomycetidae</taxon>
        <taxon>Pleosporales</taxon>
        <taxon>Pleosporineae</taxon>
        <taxon>Didymellaceae</taxon>
        <taxon>Didymella</taxon>
    </lineage>
</organism>
<evidence type="ECO:0000313" key="3">
    <source>
        <dbReference type="EMBL" id="KAF1934235.1"/>
    </source>
</evidence>
<feature type="domain" description="DUF7730" evidence="2">
    <location>
        <begin position="54"/>
        <end position="118"/>
    </location>
</feature>
<dbReference type="GeneID" id="54356140"/>
<keyword evidence="4" id="KW-1185">Reference proteome</keyword>
<feature type="compositionally biased region" description="Basic and acidic residues" evidence="1">
    <location>
        <begin position="310"/>
        <end position="320"/>
    </location>
</feature>
<dbReference type="EMBL" id="ML978956">
    <property type="protein sequence ID" value="KAF1934235.1"/>
    <property type="molecule type" value="Genomic_DNA"/>
</dbReference>
<dbReference type="Pfam" id="PF24864">
    <property type="entry name" value="DUF7730"/>
    <property type="match status" value="1"/>
</dbReference>